<sequence>MVTLTAFNVQRILGVYPERLPDVLPKVFEQLQDENLEEMALHNYVVAIKDRFANDSRPMGHMGFDSFEEAAFESGIVPAMLKVTQDPRTDTGHGLSSYSALDSIIHLMRTGTADERRALLKELLANDVVGICISKIKHPLAIHRQLATNTIRNLASESFLGEYLTSKQTSGIMVKMCEFLLEGPDFYVKQMKNRETTWQSCLCFGNHDTSPTKAAQYAPRYYAMAQENAAWAIHGLLCRSPPPSMQYRYEILTHNTELLPLLFRCALVARHPWYPESQVDGIICEAITLLLHVSPHSVPGVIDTVDGVVKEMADEDRKVMIDIFKLLTARPQWPEMLIAIWNKIDDERWQDLKTMSQDRVRLHHAQMPLDSEEFLAIFEYRGGCRICVERLIATVTHIADECQVSDADLVSLLRIGNAASLPVKTMQQISSETDSYVWVERSFHVFRSPMYTVFTEDKVEPPLQIVEEPIMGPTAFVRLLTMLATRDLLEKIPKWKKLPAGTSGKTTLAQVKQMAGYERIRTLLPLALRRVTGHRETGHKRIKRDNEMEFAGFAYSSAAELAAALVAFDEATGGKYRDLLHGAKKELVLCLGNAAEMAIGIQHFKKALSFATGAVEAAKNLPARDQVEETVTAKNLRRVDRARAGLGQLVPTSR</sequence>
<dbReference type="SUPFAM" id="SSF48371">
    <property type="entry name" value="ARM repeat"/>
    <property type="match status" value="1"/>
</dbReference>
<dbReference type="Proteomes" id="UP000054477">
    <property type="component" value="Unassembled WGS sequence"/>
</dbReference>
<evidence type="ECO:0000313" key="2">
    <source>
        <dbReference type="Proteomes" id="UP000054477"/>
    </source>
</evidence>
<dbReference type="AlphaFoldDB" id="A0A0C9WWI9"/>
<organism evidence="1 2">
    <name type="scientific">Laccaria amethystina LaAM-08-1</name>
    <dbReference type="NCBI Taxonomy" id="1095629"/>
    <lineage>
        <taxon>Eukaryota</taxon>
        <taxon>Fungi</taxon>
        <taxon>Dikarya</taxon>
        <taxon>Basidiomycota</taxon>
        <taxon>Agaricomycotina</taxon>
        <taxon>Agaricomycetes</taxon>
        <taxon>Agaricomycetidae</taxon>
        <taxon>Agaricales</taxon>
        <taxon>Agaricineae</taxon>
        <taxon>Hydnangiaceae</taxon>
        <taxon>Laccaria</taxon>
    </lineage>
</organism>
<keyword evidence="2" id="KW-1185">Reference proteome</keyword>
<proteinExistence type="predicted"/>
<reference evidence="2" key="2">
    <citation type="submission" date="2015-01" db="EMBL/GenBank/DDBJ databases">
        <title>Evolutionary Origins and Diversification of the Mycorrhizal Mutualists.</title>
        <authorList>
            <consortium name="DOE Joint Genome Institute"/>
            <consortium name="Mycorrhizal Genomics Consortium"/>
            <person name="Kohler A."/>
            <person name="Kuo A."/>
            <person name="Nagy L.G."/>
            <person name="Floudas D."/>
            <person name="Copeland A."/>
            <person name="Barry K.W."/>
            <person name="Cichocki N."/>
            <person name="Veneault-Fourrey C."/>
            <person name="LaButti K."/>
            <person name="Lindquist E.A."/>
            <person name="Lipzen A."/>
            <person name="Lundell T."/>
            <person name="Morin E."/>
            <person name="Murat C."/>
            <person name="Riley R."/>
            <person name="Ohm R."/>
            <person name="Sun H."/>
            <person name="Tunlid A."/>
            <person name="Henrissat B."/>
            <person name="Grigoriev I.V."/>
            <person name="Hibbett D.S."/>
            <person name="Martin F."/>
        </authorList>
    </citation>
    <scope>NUCLEOTIDE SEQUENCE [LARGE SCALE GENOMIC DNA]</scope>
    <source>
        <strain evidence="2">LaAM-08-1</strain>
    </source>
</reference>
<evidence type="ECO:0000313" key="1">
    <source>
        <dbReference type="EMBL" id="KIJ96965.1"/>
    </source>
</evidence>
<protein>
    <submittedName>
        <fullName evidence="1">Uncharacterized protein</fullName>
    </submittedName>
</protein>
<gene>
    <name evidence="1" type="ORF">K443DRAFT_268465</name>
</gene>
<dbReference type="HOGENOM" id="CLU_413379_0_0_1"/>
<name>A0A0C9WWI9_9AGAR</name>
<dbReference type="EMBL" id="KN838705">
    <property type="protein sequence ID" value="KIJ96965.1"/>
    <property type="molecule type" value="Genomic_DNA"/>
</dbReference>
<reference evidence="1 2" key="1">
    <citation type="submission" date="2014-04" db="EMBL/GenBank/DDBJ databases">
        <authorList>
            <consortium name="DOE Joint Genome Institute"/>
            <person name="Kuo A."/>
            <person name="Kohler A."/>
            <person name="Nagy L.G."/>
            <person name="Floudas D."/>
            <person name="Copeland A."/>
            <person name="Barry K.W."/>
            <person name="Cichocki N."/>
            <person name="Veneault-Fourrey C."/>
            <person name="LaButti K."/>
            <person name="Lindquist E.A."/>
            <person name="Lipzen A."/>
            <person name="Lundell T."/>
            <person name="Morin E."/>
            <person name="Murat C."/>
            <person name="Sun H."/>
            <person name="Tunlid A."/>
            <person name="Henrissat B."/>
            <person name="Grigoriev I.V."/>
            <person name="Hibbett D.S."/>
            <person name="Martin F."/>
            <person name="Nordberg H.P."/>
            <person name="Cantor M.N."/>
            <person name="Hua S.X."/>
        </authorList>
    </citation>
    <scope>NUCLEOTIDE SEQUENCE [LARGE SCALE GENOMIC DNA]</scope>
    <source>
        <strain evidence="1 2">LaAM-08-1</strain>
    </source>
</reference>
<dbReference type="OrthoDB" id="2932645at2759"/>
<accession>A0A0C9WWI9</accession>
<dbReference type="InterPro" id="IPR016024">
    <property type="entry name" value="ARM-type_fold"/>
</dbReference>